<dbReference type="InterPro" id="IPR027684">
    <property type="entry name" value="TBCC"/>
</dbReference>
<accession>A0A1E4SMJ2</accession>
<dbReference type="Proteomes" id="UP000094285">
    <property type="component" value="Unassembled WGS sequence"/>
</dbReference>
<sequence length="157" mass="17461">MQESARTYEGLSGVKQTVEGSGSHVLIRNANNSIVVTSEQVPSSMHIKGGQSTVFKVEAKGPVFVHDLEDCDLVINCHQLRLHNLNNCRIWIDNVGNNTIIIENCRGLTIGRLDGGSVEVDDFDWPTKSFTNPHFKHATERIDYGWISGIQDGKIDR</sequence>
<comment type="similarity">
    <text evidence="1">Belongs to the TBCC family.</text>
</comment>
<dbReference type="Pfam" id="PF07986">
    <property type="entry name" value="TBCC"/>
    <property type="match status" value="1"/>
</dbReference>
<dbReference type="PANTHER" id="PTHR15139">
    <property type="entry name" value="TUBULIN FOLDING COFACTOR C"/>
    <property type="match status" value="1"/>
</dbReference>
<organism evidence="3 4">
    <name type="scientific">Suhomyces tanzawaensis NRRL Y-17324</name>
    <dbReference type="NCBI Taxonomy" id="984487"/>
    <lineage>
        <taxon>Eukaryota</taxon>
        <taxon>Fungi</taxon>
        <taxon>Dikarya</taxon>
        <taxon>Ascomycota</taxon>
        <taxon>Saccharomycotina</taxon>
        <taxon>Pichiomycetes</taxon>
        <taxon>Debaryomycetaceae</taxon>
        <taxon>Suhomyces</taxon>
    </lineage>
</organism>
<reference evidence="4" key="1">
    <citation type="submission" date="2016-05" db="EMBL/GenBank/DDBJ databases">
        <title>Comparative genomics of biotechnologically important yeasts.</title>
        <authorList>
            <consortium name="DOE Joint Genome Institute"/>
            <person name="Riley R."/>
            <person name="Haridas S."/>
            <person name="Wolfe K.H."/>
            <person name="Lopes M.R."/>
            <person name="Hittinger C.T."/>
            <person name="Goker M."/>
            <person name="Salamov A."/>
            <person name="Wisecaver J."/>
            <person name="Long T.M."/>
            <person name="Aerts A.L."/>
            <person name="Barry K."/>
            <person name="Choi C."/>
            <person name="Clum A."/>
            <person name="Coughlan A.Y."/>
            <person name="Deshpande S."/>
            <person name="Douglass A.P."/>
            <person name="Hanson S.J."/>
            <person name="Klenk H.-P."/>
            <person name="Labutti K."/>
            <person name="Lapidus A."/>
            <person name="Lindquist E."/>
            <person name="Lipzen A."/>
            <person name="Meier-Kolthoff J.P."/>
            <person name="Ohm R.A."/>
            <person name="Otillar R.P."/>
            <person name="Pangilinan J."/>
            <person name="Peng Y."/>
            <person name="Rokas A."/>
            <person name="Rosa C.A."/>
            <person name="Scheuner C."/>
            <person name="Sibirny A.A."/>
            <person name="Slot J.C."/>
            <person name="Stielow J.B."/>
            <person name="Sun H."/>
            <person name="Kurtzman C.P."/>
            <person name="Blackwell M."/>
            <person name="Grigoriev I.V."/>
            <person name="Jeffries T.W."/>
        </authorList>
    </citation>
    <scope>NUCLEOTIDE SEQUENCE [LARGE SCALE GENOMIC DNA]</scope>
    <source>
        <strain evidence="4">NRRL Y-17324</strain>
    </source>
</reference>
<dbReference type="AlphaFoldDB" id="A0A1E4SMJ2"/>
<dbReference type="EMBL" id="KV453910">
    <property type="protein sequence ID" value="ODV80746.1"/>
    <property type="molecule type" value="Genomic_DNA"/>
</dbReference>
<keyword evidence="4" id="KW-1185">Reference proteome</keyword>
<gene>
    <name evidence="3" type="ORF">CANTADRAFT_25162</name>
</gene>
<name>A0A1E4SMJ2_9ASCO</name>
<dbReference type="GO" id="GO:0005737">
    <property type="term" value="C:cytoplasm"/>
    <property type="evidence" value="ECO:0007669"/>
    <property type="project" value="TreeGrafter"/>
</dbReference>
<dbReference type="InterPro" id="IPR012945">
    <property type="entry name" value="Tubulin-bd_cofactor_C_dom"/>
</dbReference>
<dbReference type="PANTHER" id="PTHR15139:SF0">
    <property type="entry name" value="TUBULIN-SPECIFIC CHAPERONE C"/>
    <property type="match status" value="1"/>
</dbReference>
<dbReference type="PROSITE" id="PS51329">
    <property type="entry name" value="C_CAP_COFACTOR_C"/>
    <property type="match status" value="1"/>
</dbReference>
<evidence type="ECO:0000259" key="2">
    <source>
        <dbReference type="PROSITE" id="PS51329"/>
    </source>
</evidence>
<evidence type="ECO:0000313" key="3">
    <source>
        <dbReference type="EMBL" id="ODV80746.1"/>
    </source>
</evidence>
<dbReference type="Gene3D" id="2.160.20.70">
    <property type="match status" value="1"/>
</dbReference>
<evidence type="ECO:0000256" key="1">
    <source>
        <dbReference type="ARBA" id="ARBA00008848"/>
    </source>
</evidence>
<dbReference type="GO" id="GO:0007021">
    <property type="term" value="P:tubulin complex assembly"/>
    <property type="evidence" value="ECO:0007669"/>
    <property type="project" value="TreeGrafter"/>
</dbReference>
<dbReference type="InterPro" id="IPR017901">
    <property type="entry name" value="C-CAP_CF_C-like"/>
</dbReference>
<feature type="domain" description="C-CAP/cofactor C-like" evidence="2">
    <location>
        <begin position="5"/>
        <end position="125"/>
    </location>
</feature>
<dbReference type="RefSeq" id="XP_020065868.1">
    <property type="nucleotide sequence ID" value="XM_020207342.1"/>
</dbReference>
<dbReference type="GO" id="GO:0007023">
    <property type="term" value="P:post-chaperonin tubulin folding pathway"/>
    <property type="evidence" value="ECO:0007669"/>
    <property type="project" value="InterPro"/>
</dbReference>
<dbReference type="GeneID" id="30981479"/>
<evidence type="ECO:0000313" key="4">
    <source>
        <dbReference type="Proteomes" id="UP000094285"/>
    </source>
</evidence>
<dbReference type="STRING" id="984487.A0A1E4SMJ2"/>
<dbReference type="OrthoDB" id="194775at2759"/>
<dbReference type="InterPro" id="IPR016098">
    <property type="entry name" value="CAP/MinC_C"/>
</dbReference>
<proteinExistence type="inferred from homology"/>
<protein>
    <recommendedName>
        <fullName evidence="2">C-CAP/cofactor C-like domain-containing protein</fullName>
    </recommendedName>
</protein>